<dbReference type="GO" id="GO:0005737">
    <property type="term" value="C:cytoplasm"/>
    <property type="evidence" value="ECO:0007669"/>
    <property type="project" value="UniProtKB-ARBA"/>
</dbReference>
<evidence type="ECO:0000256" key="3">
    <source>
        <dbReference type="ARBA" id="ARBA00022679"/>
    </source>
</evidence>
<dbReference type="Pfam" id="PF00348">
    <property type="entry name" value="polyprenyl_synt"/>
    <property type="match status" value="1"/>
</dbReference>
<keyword evidence="6" id="KW-0414">Isoprene biosynthesis</keyword>
<dbReference type="FunFam" id="1.10.600.10:FF:000001">
    <property type="entry name" value="Geranylgeranyl diphosphate synthase"/>
    <property type="match status" value="1"/>
</dbReference>
<dbReference type="GO" id="GO:0046872">
    <property type="term" value="F:metal ion binding"/>
    <property type="evidence" value="ECO:0007669"/>
    <property type="project" value="UniProtKB-KW"/>
</dbReference>
<name>A0A0G3X5T6_9SPHN</name>
<keyword evidence="9" id="KW-1185">Reference proteome</keyword>
<dbReference type="PANTHER" id="PTHR43281">
    <property type="entry name" value="FARNESYL DIPHOSPHATE SYNTHASE"/>
    <property type="match status" value="1"/>
</dbReference>
<evidence type="ECO:0000313" key="9">
    <source>
        <dbReference type="Proteomes" id="UP000037643"/>
    </source>
</evidence>
<dbReference type="SUPFAM" id="SSF48576">
    <property type="entry name" value="Terpenoid synthases"/>
    <property type="match status" value="1"/>
</dbReference>
<protein>
    <submittedName>
        <fullName evidence="8">Farnesyl-diphosphate synthase</fullName>
    </submittedName>
</protein>
<dbReference type="CDD" id="cd00685">
    <property type="entry name" value="Trans_IPPS_HT"/>
    <property type="match status" value="1"/>
</dbReference>
<dbReference type="KEGG" id="amx:AM2010_812"/>
<dbReference type="PANTHER" id="PTHR43281:SF1">
    <property type="entry name" value="FARNESYL DIPHOSPHATE SYNTHASE"/>
    <property type="match status" value="1"/>
</dbReference>
<dbReference type="GO" id="GO:0016114">
    <property type="term" value="P:terpenoid biosynthetic process"/>
    <property type="evidence" value="ECO:0007669"/>
    <property type="project" value="UniProtKB-ARBA"/>
</dbReference>
<dbReference type="InterPro" id="IPR033749">
    <property type="entry name" value="Polyprenyl_synt_CS"/>
</dbReference>
<evidence type="ECO:0000256" key="1">
    <source>
        <dbReference type="ARBA" id="ARBA00001946"/>
    </source>
</evidence>
<comment type="cofactor">
    <cofactor evidence="1">
        <name>Mg(2+)</name>
        <dbReference type="ChEBI" id="CHEBI:18420"/>
    </cofactor>
</comment>
<keyword evidence="3 7" id="KW-0808">Transferase</keyword>
<evidence type="ECO:0000256" key="7">
    <source>
        <dbReference type="RuleBase" id="RU004466"/>
    </source>
</evidence>
<dbReference type="SFLD" id="SFLDG01017">
    <property type="entry name" value="Polyprenyl_Transferase_Like"/>
    <property type="match status" value="1"/>
</dbReference>
<dbReference type="Gene3D" id="1.10.600.10">
    <property type="entry name" value="Farnesyl Diphosphate Synthase"/>
    <property type="match status" value="1"/>
</dbReference>
<dbReference type="InterPro" id="IPR008949">
    <property type="entry name" value="Isoprenoid_synthase_dom_sf"/>
</dbReference>
<keyword evidence="4" id="KW-0479">Metal-binding</keyword>
<dbReference type="Proteomes" id="UP000037643">
    <property type="component" value="Chromosome"/>
</dbReference>
<reference evidence="8 9" key="1">
    <citation type="submission" date="2015-06" db="EMBL/GenBank/DDBJ databases">
        <authorList>
            <person name="Kim K.M."/>
        </authorList>
    </citation>
    <scope>NUCLEOTIDE SEQUENCE [LARGE SCALE GENOMIC DNA]</scope>
    <source>
        <strain evidence="8 9">KCTC 22370</strain>
    </source>
</reference>
<dbReference type="InterPro" id="IPR000092">
    <property type="entry name" value="Polyprenyl_synt"/>
</dbReference>
<dbReference type="SFLD" id="SFLDS00005">
    <property type="entry name" value="Isoprenoid_Synthase_Type_I"/>
    <property type="match status" value="1"/>
</dbReference>
<evidence type="ECO:0000313" key="8">
    <source>
        <dbReference type="EMBL" id="AKM06890.1"/>
    </source>
</evidence>
<dbReference type="AlphaFoldDB" id="A0A0G3X5T6"/>
<evidence type="ECO:0000256" key="6">
    <source>
        <dbReference type="ARBA" id="ARBA00023229"/>
    </source>
</evidence>
<dbReference type="GO" id="GO:0004659">
    <property type="term" value="F:prenyltransferase activity"/>
    <property type="evidence" value="ECO:0007669"/>
    <property type="project" value="InterPro"/>
</dbReference>
<dbReference type="PROSITE" id="PS00444">
    <property type="entry name" value="POLYPRENYL_SYNTHASE_2"/>
    <property type="match status" value="1"/>
</dbReference>
<keyword evidence="5" id="KW-0460">Magnesium</keyword>
<sequence length="317" mass="34297">MVRPAALPLSTRPAEMQLVDDRTNLLADGLARIQREVDDAFDELLPIPDDTRARLVEAMRYAAIGGGKRVRPLLLAATAGMYGVARETAVRCGCAIEAIHAYSLIHDDLPCMDDDDLRHGKPTLHRQFDEATAVLAGDALHAFAFEVLSMPETVGEPFVRAELVATLATASGMGGMAGGQMMDMAAASQDYDLHAITRLQQLKTGALLSAAVEMGAVLGRLPGDSRAPLRNYARDIGLAFQIADDLLDHEGDERKAGKALRKDVEQGKQTFVTLMGVEKARHQAHALIEQAIGHLAPYGTEADLLRALARFIVERDR</sequence>
<dbReference type="EMBL" id="CP011805">
    <property type="protein sequence ID" value="AKM06890.1"/>
    <property type="molecule type" value="Genomic_DNA"/>
</dbReference>
<comment type="similarity">
    <text evidence="2 7">Belongs to the FPP/GGPP synthase family.</text>
</comment>
<organism evidence="8 9">
    <name type="scientific">Pelagerythrobacter marensis</name>
    <dbReference type="NCBI Taxonomy" id="543877"/>
    <lineage>
        <taxon>Bacteria</taxon>
        <taxon>Pseudomonadati</taxon>
        <taxon>Pseudomonadota</taxon>
        <taxon>Alphaproteobacteria</taxon>
        <taxon>Sphingomonadales</taxon>
        <taxon>Erythrobacteraceae</taxon>
        <taxon>Pelagerythrobacter</taxon>
    </lineage>
</organism>
<evidence type="ECO:0000256" key="4">
    <source>
        <dbReference type="ARBA" id="ARBA00022723"/>
    </source>
</evidence>
<dbReference type="NCBIfam" id="NF045485">
    <property type="entry name" value="FPPsyn"/>
    <property type="match status" value="1"/>
</dbReference>
<accession>A0A0G3X5T6</accession>
<evidence type="ECO:0000256" key="2">
    <source>
        <dbReference type="ARBA" id="ARBA00006706"/>
    </source>
</evidence>
<proteinExistence type="inferred from homology"/>
<dbReference type="STRING" id="543877.AM2010_812"/>
<dbReference type="PATRIC" id="fig|543877.4.peg.821"/>
<gene>
    <name evidence="8" type="ORF">AM2010_812</name>
</gene>
<evidence type="ECO:0000256" key="5">
    <source>
        <dbReference type="ARBA" id="ARBA00022842"/>
    </source>
</evidence>
<dbReference type="InterPro" id="IPR053378">
    <property type="entry name" value="Prenyl_diphosphate_synthase"/>
</dbReference>